<gene>
    <name evidence="1" type="ORF">ABLV49_11950</name>
</gene>
<sequence>MNSPSSPANPAPALAEPLLARAAMEPAIALGRTHARRLREVYRSAGWPCQDMLEIELLAAGMLERVAGPAGHETLRVTDAGIAWLAATLARNRSLLSAHEALVEQVACEMVRAGRITWRALSLRAQLPPAGVGEKVRWCMVRPDVFSIRNTTVESYVDPIVHEIKVKRSDLLGDLRRPDKRTAYLDLGGECWYVLGCDAKGRPIGAADEIPAECGVMLMQDQRLVVARAAPRHIRQNLPLGVWMALAKATPVAGLNDGVQGLLGEGG</sequence>
<dbReference type="AlphaFoldDB" id="A0AAU7LLY2"/>
<protein>
    <submittedName>
        <fullName evidence="1">Uncharacterized protein</fullName>
    </submittedName>
</protein>
<reference evidence="1" key="1">
    <citation type="submission" date="2024-05" db="EMBL/GenBank/DDBJ databases">
        <authorList>
            <person name="Bunk B."/>
            <person name="Swiderski J."/>
            <person name="Sproer C."/>
            <person name="Thiel V."/>
        </authorList>
    </citation>
    <scope>NUCLEOTIDE SEQUENCE</scope>
    <source>
        <strain evidence="1">DSM 17735</strain>
    </source>
</reference>
<accession>A0AAU7LLY2</accession>
<name>A0AAU7LLY2_9BURK</name>
<proteinExistence type="predicted"/>
<dbReference type="RefSeq" id="WP_349276643.1">
    <property type="nucleotide sequence ID" value="NZ_CBCSCU010000011.1"/>
</dbReference>
<organism evidence="1">
    <name type="scientific">Polaromonas hydrogenivorans</name>
    <dbReference type="NCBI Taxonomy" id="335476"/>
    <lineage>
        <taxon>Bacteria</taxon>
        <taxon>Pseudomonadati</taxon>
        <taxon>Pseudomonadota</taxon>
        <taxon>Betaproteobacteria</taxon>
        <taxon>Burkholderiales</taxon>
        <taxon>Comamonadaceae</taxon>
        <taxon>Polaromonas</taxon>
    </lineage>
</organism>
<evidence type="ECO:0000313" key="1">
    <source>
        <dbReference type="EMBL" id="XBP68627.1"/>
    </source>
</evidence>
<dbReference type="EMBL" id="CP157675">
    <property type="protein sequence ID" value="XBP68627.1"/>
    <property type="molecule type" value="Genomic_DNA"/>
</dbReference>